<dbReference type="AlphaFoldDB" id="A0A4Q9DW78"/>
<sequence length="105" mass="12141">MNYGFVLDERLGIPLPELHLEWEEYAEAERSAILLRWEEIRGTIPDRIMAIERVIVVKQSQLSMEENFALSCQLNSEIAELASTINELHIWFRINQDIAPGAAHH</sequence>
<keyword evidence="2" id="KW-1185">Reference proteome</keyword>
<gene>
    <name evidence="1" type="ORF">EYB31_04165</name>
</gene>
<dbReference type="OrthoDB" id="2989999at2"/>
<dbReference type="RefSeq" id="WP_131012000.1">
    <property type="nucleotide sequence ID" value="NZ_SIRE01000003.1"/>
</dbReference>
<evidence type="ECO:0000313" key="1">
    <source>
        <dbReference type="EMBL" id="TBL81289.1"/>
    </source>
</evidence>
<evidence type="ECO:0000313" key="2">
    <source>
        <dbReference type="Proteomes" id="UP000293142"/>
    </source>
</evidence>
<proteinExistence type="predicted"/>
<accession>A0A4Q9DW78</accession>
<name>A0A4Q9DW78_9BACL</name>
<dbReference type="EMBL" id="SIRE01000003">
    <property type="protein sequence ID" value="TBL81289.1"/>
    <property type="molecule type" value="Genomic_DNA"/>
</dbReference>
<organism evidence="1 2">
    <name type="scientific">Paenibacillus thalictri</name>
    <dbReference type="NCBI Taxonomy" id="2527873"/>
    <lineage>
        <taxon>Bacteria</taxon>
        <taxon>Bacillati</taxon>
        <taxon>Bacillota</taxon>
        <taxon>Bacilli</taxon>
        <taxon>Bacillales</taxon>
        <taxon>Paenibacillaceae</taxon>
        <taxon>Paenibacillus</taxon>
    </lineage>
</organism>
<dbReference type="Proteomes" id="UP000293142">
    <property type="component" value="Unassembled WGS sequence"/>
</dbReference>
<comment type="caution">
    <text evidence="1">The sequence shown here is derived from an EMBL/GenBank/DDBJ whole genome shotgun (WGS) entry which is preliminary data.</text>
</comment>
<reference evidence="1 2" key="1">
    <citation type="submission" date="2019-02" db="EMBL/GenBank/DDBJ databases">
        <title>Paenibacillus sp. nov., isolated from surface-sterilized tissue of Thalictrum simplex L.</title>
        <authorList>
            <person name="Tuo L."/>
        </authorList>
    </citation>
    <scope>NUCLEOTIDE SEQUENCE [LARGE SCALE GENOMIC DNA]</scope>
    <source>
        <strain evidence="1 2">N2SHLJ1</strain>
    </source>
</reference>
<protein>
    <submittedName>
        <fullName evidence="1">Uncharacterized protein</fullName>
    </submittedName>
</protein>